<feature type="region of interest" description="Disordered" evidence="2">
    <location>
        <begin position="162"/>
        <end position="195"/>
    </location>
</feature>
<dbReference type="HOGENOM" id="CLU_707469_0_0_11"/>
<dbReference type="RefSeq" id="WP_014136373.1">
    <property type="nucleotide sequence ID" value="NC_016109.1"/>
</dbReference>
<feature type="compositionally biased region" description="Low complexity" evidence="2">
    <location>
        <begin position="94"/>
        <end position="124"/>
    </location>
</feature>
<reference evidence="3 4" key="1">
    <citation type="journal article" date="2010" name="DNA Res.">
        <title>Genome sequence of Kitasatospora setae NBRC 14216T: an evolutionary snapshot of the family Streptomycetaceae.</title>
        <authorList>
            <person name="Ichikawa N."/>
            <person name="Oguchi A."/>
            <person name="Ikeda H."/>
            <person name="Ishikawa J."/>
            <person name="Kitani S."/>
            <person name="Watanabe Y."/>
            <person name="Nakamura S."/>
            <person name="Katano Y."/>
            <person name="Kishi E."/>
            <person name="Sasagawa M."/>
            <person name="Ankai A."/>
            <person name="Fukui S."/>
            <person name="Hashimoto Y."/>
            <person name="Kamata S."/>
            <person name="Otoguro M."/>
            <person name="Tanikawa S."/>
            <person name="Nihira T."/>
            <person name="Horinouchi S."/>
            <person name="Ohnishi Y."/>
            <person name="Hayakawa M."/>
            <person name="Kuzuyama T."/>
            <person name="Arisawa A."/>
            <person name="Nomoto F."/>
            <person name="Miura H."/>
            <person name="Takahashi Y."/>
            <person name="Fujita N."/>
        </authorList>
    </citation>
    <scope>NUCLEOTIDE SEQUENCE [LARGE SCALE GENOMIC DNA]</scope>
    <source>
        <strain evidence="4">ATCC 33774 / DSM 43861 / JCM 3304 / KCC A-0304 / NBRC 14216 / KM-6054</strain>
    </source>
</reference>
<organism evidence="3 4">
    <name type="scientific">Kitasatospora setae (strain ATCC 33774 / DSM 43861 / JCM 3304 / KCC A-0304 / NBRC 14216 / KM-6054)</name>
    <name type="common">Streptomyces setae</name>
    <dbReference type="NCBI Taxonomy" id="452652"/>
    <lineage>
        <taxon>Bacteria</taxon>
        <taxon>Bacillati</taxon>
        <taxon>Actinomycetota</taxon>
        <taxon>Actinomycetes</taxon>
        <taxon>Kitasatosporales</taxon>
        <taxon>Streptomycetaceae</taxon>
        <taxon>Kitasatospora</taxon>
    </lineage>
</organism>
<feature type="compositionally biased region" description="Basic and acidic residues" evidence="2">
    <location>
        <begin position="367"/>
        <end position="390"/>
    </location>
</feature>
<proteinExistence type="predicted"/>
<feature type="region of interest" description="Disordered" evidence="2">
    <location>
        <begin position="219"/>
        <end position="247"/>
    </location>
</feature>
<keyword evidence="4" id="KW-1185">Reference proteome</keyword>
<feature type="region of interest" description="Disordered" evidence="2">
    <location>
        <begin position="363"/>
        <end position="390"/>
    </location>
</feature>
<protein>
    <submittedName>
        <fullName evidence="3">Uncharacterized protein</fullName>
    </submittedName>
</protein>
<accession>E4NCY5</accession>
<dbReference type="Proteomes" id="UP000007076">
    <property type="component" value="Chromosome"/>
</dbReference>
<feature type="region of interest" description="Disordered" evidence="2">
    <location>
        <begin position="92"/>
        <end position="147"/>
    </location>
</feature>
<feature type="compositionally biased region" description="Low complexity" evidence="2">
    <location>
        <begin position="164"/>
        <end position="174"/>
    </location>
</feature>
<evidence type="ECO:0000313" key="4">
    <source>
        <dbReference type="Proteomes" id="UP000007076"/>
    </source>
</evidence>
<gene>
    <name evidence="3" type="ordered locus">KSE_32570</name>
</gene>
<dbReference type="KEGG" id="ksk:KSE_32570"/>
<evidence type="ECO:0000256" key="2">
    <source>
        <dbReference type="SAM" id="MobiDB-lite"/>
    </source>
</evidence>
<dbReference type="AlphaFoldDB" id="E4NCY5"/>
<keyword evidence="1" id="KW-0175">Coiled coil</keyword>
<name>E4NCY5_KITSK</name>
<dbReference type="EMBL" id="AP010968">
    <property type="protein sequence ID" value="BAJ29066.1"/>
    <property type="molecule type" value="Genomic_DNA"/>
</dbReference>
<sequence>MARGTAHQVELLRAEVGTTLRSGLMEIRDSTDNLRSELTATLAAGLSEHRDELFETIAKHQQEASRANHENRSLHRQISAAKEEVRELQLAARASAAVEPSGPASAAEPTATAFTTDATEPAAPADHEETTVSEPIPADEPTPGALPSDQLRQIVAEVTASLSTQRPTEQAPEEQAPPTPEQAAESAGAPELSSEQLRVLASEVAAQLADLLRTEPGAALTAEEVPATGAADRAAEEPEAVAPLPPAGTGGDVSALIPASLAWEQHVATLLKAAGVKTVLLSCHPETWDFLASRVAENEHFSKPAEHSEEGIVLSGRSTIALLHELRETVHGGLTTDNGIETWALAVTGYERIAAVVNATQPVGAEDSGRQPRIILDDRDPRDDHDNPDD</sequence>
<dbReference type="PATRIC" id="fig|452652.3.peg.3265"/>
<evidence type="ECO:0000313" key="3">
    <source>
        <dbReference type="EMBL" id="BAJ29066.1"/>
    </source>
</evidence>
<feature type="coiled-coil region" evidence="1">
    <location>
        <begin position="50"/>
        <end position="91"/>
    </location>
</feature>
<evidence type="ECO:0000256" key="1">
    <source>
        <dbReference type="SAM" id="Coils"/>
    </source>
</evidence>